<protein>
    <recommendedName>
        <fullName evidence="3">FAD:protein FMN transferase</fullName>
        <ecNumber evidence="2">2.7.1.180</ecNumber>
    </recommendedName>
    <alternativeName>
        <fullName evidence="9">Flavin transferase</fullName>
    </alternativeName>
</protein>
<dbReference type="InterPro" id="IPR024932">
    <property type="entry name" value="ApbE"/>
</dbReference>
<dbReference type="EMBL" id="FQVD01000003">
    <property type="protein sequence ID" value="SHE52348.1"/>
    <property type="molecule type" value="Genomic_DNA"/>
</dbReference>
<dbReference type="AlphaFoldDB" id="A0A1M4U6S5"/>
<evidence type="ECO:0000256" key="9">
    <source>
        <dbReference type="ARBA" id="ARBA00031306"/>
    </source>
</evidence>
<comment type="catalytic activity">
    <reaction evidence="10">
        <text>L-threonyl-[protein] + FAD = FMN-L-threonyl-[protein] + AMP + H(+)</text>
        <dbReference type="Rhea" id="RHEA:36847"/>
        <dbReference type="Rhea" id="RHEA-COMP:11060"/>
        <dbReference type="Rhea" id="RHEA-COMP:11061"/>
        <dbReference type="ChEBI" id="CHEBI:15378"/>
        <dbReference type="ChEBI" id="CHEBI:30013"/>
        <dbReference type="ChEBI" id="CHEBI:57692"/>
        <dbReference type="ChEBI" id="CHEBI:74257"/>
        <dbReference type="ChEBI" id="CHEBI:456215"/>
        <dbReference type="EC" id="2.7.1.180"/>
    </reaction>
</comment>
<dbReference type="Pfam" id="PF02424">
    <property type="entry name" value="ApbE"/>
    <property type="match status" value="2"/>
</dbReference>
<sequence length="269" mass="30823">MLEVQSTYYENESMFHGFMNHIMGTRLDILLIHPDSTLADKLWSAIVEELKCLEKMLDRFNPQSEVALLNKHLSVNKTPISTELWTMLQLCRQYYEQTLHLFDITLKDFSQVNFHSNCFISSNRPDLSFDFGGFAKGYALKKIRKMIVCANVKNAFVNFGNSSIMGIGHHPYGKCWKVSFLNPYNQIPLNEFDLNDTTLSTSGNTGQYTGHIINPLTGVYDEQRKASTIVSEDPLDAEVLSTVWMIANEQQREQINTNFKNIKGIIYTL</sequence>
<name>A0A1M4U6S5_9BACE</name>
<accession>A0A1M4U6S5</accession>
<evidence type="ECO:0000256" key="4">
    <source>
        <dbReference type="ARBA" id="ARBA00022630"/>
    </source>
</evidence>
<keyword evidence="5" id="KW-0808">Transferase</keyword>
<comment type="cofactor">
    <cofactor evidence="1">
        <name>Mg(2+)</name>
        <dbReference type="ChEBI" id="CHEBI:18420"/>
    </cofactor>
</comment>
<reference evidence="11 12" key="1">
    <citation type="submission" date="2016-11" db="EMBL/GenBank/DDBJ databases">
        <authorList>
            <person name="Jaros S."/>
            <person name="Januszkiewicz K."/>
            <person name="Wedrychowicz H."/>
        </authorList>
    </citation>
    <scope>NUCLEOTIDE SEQUENCE [LARGE SCALE GENOMIC DNA]</scope>
    <source>
        <strain evidence="11 12">DSM 26883</strain>
    </source>
</reference>
<gene>
    <name evidence="11" type="ORF">SAMN05444349_10339</name>
</gene>
<proteinExistence type="predicted"/>
<keyword evidence="12" id="KW-1185">Reference proteome</keyword>
<keyword evidence="8" id="KW-0460">Magnesium</keyword>
<evidence type="ECO:0000256" key="2">
    <source>
        <dbReference type="ARBA" id="ARBA00011955"/>
    </source>
</evidence>
<evidence type="ECO:0000313" key="11">
    <source>
        <dbReference type="EMBL" id="SHE52348.1"/>
    </source>
</evidence>
<dbReference type="PANTHER" id="PTHR30040">
    <property type="entry name" value="THIAMINE BIOSYNTHESIS LIPOPROTEIN APBE"/>
    <property type="match status" value="1"/>
</dbReference>
<evidence type="ECO:0000256" key="7">
    <source>
        <dbReference type="ARBA" id="ARBA00022827"/>
    </source>
</evidence>
<dbReference type="STRING" id="871325.SAMN05444349_10339"/>
<dbReference type="Gene3D" id="3.10.520.10">
    <property type="entry name" value="ApbE-like domains"/>
    <property type="match status" value="2"/>
</dbReference>
<dbReference type="EC" id="2.7.1.180" evidence="2"/>
<evidence type="ECO:0000256" key="1">
    <source>
        <dbReference type="ARBA" id="ARBA00001946"/>
    </source>
</evidence>
<evidence type="ECO:0000256" key="3">
    <source>
        <dbReference type="ARBA" id="ARBA00016337"/>
    </source>
</evidence>
<keyword evidence="4" id="KW-0285">Flavoprotein</keyword>
<keyword evidence="6" id="KW-0479">Metal-binding</keyword>
<organism evidence="11 12">
    <name type="scientific">Bacteroides faecichinchillae</name>
    <dbReference type="NCBI Taxonomy" id="871325"/>
    <lineage>
        <taxon>Bacteria</taxon>
        <taxon>Pseudomonadati</taxon>
        <taxon>Bacteroidota</taxon>
        <taxon>Bacteroidia</taxon>
        <taxon>Bacteroidales</taxon>
        <taxon>Bacteroidaceae</taxon>
        <taxon>Bacteroides</taxon>
    </lineage>
</organism>
<dbReference type="InterPro" id="IPR003374">
    <property type="entry name" value="ApbE-like_sf"/>
</dbReference>
<evidence type="ECO:0000256" key="10">
    <source>
        <dbReference type="ARBA" id="ARBA00048540"/>
    </source>
</evidence>
<evidence type="ECO:0000313" key="12">
    <source>
        <dbReference type="Proteomes" id="UP000184436"/>
    </source>
</evidence>
<dbReference type="Proteomes" id="UP000184436">
    <property type="component" value="Unassembled WGS sequence"/>
</dbReference>
<dbReference type="GO" id="GO:0046872">
    <property type="term" value="F:metal ion binding"/>
    <property type="evidence" value="ECO:0007669"/>
    <property type="project" value="UniProtKB-KW"/>
</dbReference>
<dbReference type="GO" id="GO:0016740">
    <property type="term" value="F:transferase activity"/>
    <property type="evidence" value="ECO:0007669"/>
    <property type="project" value="UniProtKB-KW"/>
</dbReference>
<evidence type="ECO:0000256" key="5">
    <source>
        <dbReference type="ARBA" id="ARBA00022679"/>
    </source>
</evidence>
<keyword evidence="7" id="KW-0274">FAD</keyword>
<dbReference type="PANTHER" id="PTHR30040:SF2">
    <property type="entry name" value="FAD:PROTEIN FMN TRANSFERASE"/>
    <property type="match status" value="1"/>
</dbReference>
<evidence type="ECO:0000256" key="6">
    <source>
        <dbReference type="ARBA" id="ARBA00022723"/>
    </source>
</evidence>
<evidence type="ECO:0000256" key="8">
    <source>
        <dbReference type="ARBA" id="ARBA00022842"/>
    </source>
</evidence>
<keyword evidence="11" id="KW-0449">Lipoprotein</keyword>
<dbReference type="SUPFAM" id="SSF143631">
    <property type="entry name" value="ApbE-like"/>
    <property type="match status" value="1"/>
</dbReference>